<dbReference type="RefSeq" id="WP_091873097.1">
    <property type="nucleotide sequence ID" value="NZ_FNAO01000010.1"/>
</dbReference>
<proteinExistence type="predicted"/>
<keyword evidence="3" id="KW-1185">Reference proteome</keyword>
<evidence type="ECO:0000313" key="2">
    <source>
        <dbReference type="EMBL" id="SDF02401.1"/>
    </source>
</evidence>
<dbReference type="OrthoDB" id="961769at2"/>
<gene>
    <name evidence="2" type="ORF">SAMN05421636_1103</name>
</gene>
<dbReference type="Proteomes" id="UP000199109">
    <property type="component" value="Unassembled WGS sequence"/>
</dbReference>
<organism evidence="2 3">
    <name type="scientific">Pricia antarctica</name>
    <dbReference type="NCBI Taxonomy" id="641691"/>
    <lineage>
        <taxon>Bacteria</taxon>
        <taxon>Pseudomonadati</taxon>
        <taxon>Bacteroidota</taxon>
        <taxon>Flavobacteriia</taxon>
        <taxon>Flavobacteriales</taxon>
        <taxon>Flavobacteriaceae</taxon>
        <taxon>Pricia</taxon>
    </lineage>
</organism>
<dbReference type="Pfam" id="PF12728">
    <property type="entry name" value="HTH_17"/>
    <property type="match status" value="1"/>
</dbReference>
<accession>A0A1G7HPR6</accession>
<dbReference type="EMBL" id="FNAO01000010">
    <property type="protein sequence ID" value="SDF02401.1"/>
    <property type="molecule type" value="Genomic_DNA"/>
</dbReference>
<name>A0A1G7HPR6_9FLAO</name>
<evidence type="ECO:0000313" key="3">
    <source>
        <dbReference type="Proteomes" id="UP000199109"/>
    </source>
</evidence>
<dbReference type="InterPro" id="IPR041657">
    <property type="entry name" value="HTH_17"/>
</dbReference>
<dbReference type="AlphaFoldDB" id="A0A1G7HPR6"/>
<reference evidence="2 3" key="1">
    <citation type="submission" date="2016-10" db="EMBL/GenBank/DDBJ databases">
        <authorList>
            <person name="de Groot N.N."/>
        </authorList>
    </citation>
    <scope>NUCLEOTIDE SEQUENCE [LARGE SCALE GENOMIC DNA]</scope>
    <source>
        <strain evidence="2 3">DSM 23421</strain>
    </source>
</reference>
<protein>
    <submittedName>
        <fullName evidence="2">Helix-turn-helix domain-containing protein</fullName>
    </submittedName>
</protein>
<feature type="domain" description="Helix-turn-helix" evidence="1">
    <location>
        <begin position="38"/>
        <end position="85"/>
    </location>
</feature>
<dbReference type="STRING" id="641691.SAMN05421636_1103"/>
<evidence type="ECO:0000259" key="1">
    <source>
        <dbReference type="Pfam" id="PF12728"/>
    </source>
</evidence>
<sequence>MNVICIEEDAFHTLIDGVIKYVKSQMESVIRDKWVGKKEAMRLLRIKSPTTLQKLRDEGKIRFSKPERKHIVYDRDSINEYLEAHAIETFDDK</sequence>